<keyword evidence="4" id="KW-0342">GTP-binding</keyword>
<evidence type="ECO:0000259" key="7">
    <source>
        <dbReference type="PROSITE" id="PS50887"/>
    </source>
</evidence>
<keyword evidence="4" id="KW-0547">Nucleotide-binding</keyword>
<dbReference type="InterPro" id="IPR029787">
    <property type="entry name" value="Nucleotide_cyclase"/>
</dbReference>
<name>A0A0P8I354_CITFR</name>
<proteinExistence type="predicted"/>
<reference evidence="8" key="4">
    <citation type="submission" date="2020-09" db="EMBL/GenBank/DDBJ databases">
        <authorList>
            <consortium name="NCBI Pathogen Detection Project"/>
        </authorList>
    </citation>
    <scope>NUCLEOTIDE SEQUENCE</scope>
    <source>
        <strain evidence="8">O50</strain>
    </source>
</reference>
<evidence type="ECO:0000256" key="5">
    <source>
        <dbReference type="ARBA" id="ARBA00034247"/>
    </source>
</evidence>
<dbReference type="SMART" id="SM00267">
    <property type="entry name" value="GGDEF"/>
    <property type="match status" value="1"/>
</dbReference>
<feature type="domain" description="GGDEF" evidence="7">
    <location>
        <begin position="366"/>
        <end position="494"/>
    </location>
</feature>
<keyword evidence="6" id="KW-0472">Membrane</keyword>
<evidence type="ECO:0000313" key="11">
    <source>
        <dbReference type="Proteomes" id="UP000050520"/>
    </source>
</evidence>
<dbReference type="CDD" id="cd01949">
    <property type="entry name" value="GGDEF"/>
    <property type="match status" value="1"/>
</dbReference>
<dbReference type="Proteomes" id="UP000050520">
    <property type="component" value="Unassembled WGS sequence"/>
</dbReference>
<reference evidence="10 11" key="2">
    <citation type="journal article" date="2017" name="PLoS ONE">
        <title>Genomic and phenotypic characterisation of fluoroquinolone resistance mechanisms in Enterobacteriaceae in Durban, South Africa.</title>
        <authorList>
            <person name="Osei Sekyere J."/>
            <person name="Amoako D.G."/>
        </authorList>
    </citation>
    <scope>NUCLEOTIDE SEQUENCE [LARGE SCALE GENOMIC DNA]</scope>
    <source>
        <strain evidence="10 11">ST62:944112508</strain>
    </source>
</reference>
<gene>
    <name evidence="10" type="ORF">AN672_15190</name>
    <name evidence="8" type="ORF">I9Y29_002221</name>
    <name evidence="9" type="ORF">I9Y29_005811</name>
</gene>
<feature type="transmembrane region" description="Helical" evidence="6">
    <location>
        <begin position="313"/>
        <end position="332"/>
    </location>
</feature>
<dbReference type="PROSITE" id="PS50887">
    <property type="entry name" value="GGDEF"/>
    <property type="match status" value="1"/>
</dbReference>
<evidence type="ECO:0000256" key="2">
    <source>
        <dbReference type="ARBA" id="ARBA00004665"/>
    </source>
</evidence>
<dbReference type="GO" id="GO:0005525">
    <property type="term" value="F:GTP binding"/>
    <property type="evidence" value="ECO:0007669"/>
    <property type="project" value="UniProtKB-KW"/>
</dbReference>
<evidence type="ECO:0000313" key="10">
    <source>
        <dbReference type="EMBL" id="KPR54612.1"/>
    </source>
</evidence>
<dbReference type="Proteomes" id="UP000855471">
    <property type="component" value="Unassembled WGS sequence"/>
</dbReference>
<reference evidence="11" key="1">
    <citation type="submission" date="2015-09" db="EMBL/GenBank/DDBJ databases">
        <title>Prevalence of NDMs in South Africa.</title>
        <authorList>
            <person name="Osei Sekyere J."/>
            <person name="Govinden U."/>
            <person name="Essack S."/>
            <person name="Haldorsen B."/>
            <person name="Samuelsen O."/>
            <person name="Aasnaes B."/>
            <person name="Sundsfjord A."/>
        </authorList>
    </citation>
    <scope>NUCLEOTIDE SEQUENCE [LARGE SCALE GENOMIC DNA]</scope>
    <source>
        <strain evidence="11">ST62:944112508</strain>
    </source>
</reference>
<dbReference type="InterPro" id="IPR050469">
    <property type="entry name" value="Diguanylate_Cyclase"/>
</dbReference>
<comment type="pathway">
    <text evidence="2">Purine metabolism; 3',5'-cyclic di-GMP biosynthesis.</text>
</comment>
<evidence type="ECO:0000256" key="1">
    <source>
        <dbReference type="ARBA" id="ARBA00001946"/>
    </source>
</evidence>
<evidence type="ECO:0000256" key="3">
    <source>
        <dbReference type="ARBA" id="ARBA00012528"/>
    </source>
</evidence>
<evidence type="ECO:0000313" key="8">
    <source>
        <dbReference type="EMBL" id="HAT3897794.1"/>
    </source>
</evidence>
<protein>
    <recommendedName>
        <fullName evidence="3">diguanylate cyclase</fullName>
        <ecNumber evidence="3">2.7.7.65</ecNumber>
    </recommendedName>
</protein>
<dbReference type="SUPFAM" id="SSF55073">
    <property type="entry name" value="Nucleotide cyclase"/>
    <property type="match status" value="1"/>
</dbReference>
<dbReference type="AlphaFoldDB" id="A0A0P8I354"/>
<keyword evidence="6" id="KW-0812">Transmembrane</keyword>
<feature type="transmembrane region" description="Helical" evidence="6">
    <location>
        <begin position="12"/>
        <end position="33"/>
    </location>
</feature>
<dbReference type="EMBL" id="LJEB01000065">
    <property type="protein sequence ID" value="KPR54612.1"/>
    <property type="molecule type" value="Genomic_DNA"/>
</dbReference>
<dbReference type="Gene3D" id="3.30.70.270">
    <property type="match status" value="1"/>
</dbReference>
<comment type="catalytic activity">
    <reaction evidence="5">
        <text>2 GTP = 3',3'-c-di-GMP + 2 diphosphate</text>
        <dbReference type="Rhea" id="RHEA:24898"/>
        <dbReference type="ChEBI" id="CHEBI:33019"/>
        <dbReference type="ChEBI" id="CHEBI:37565"/>
        <dbReference type="ChEBI" id="CHEBI:58805"/>
        <dbReference type="EC" id="2.7.7.65"/>
    </reaction>
</comment>
<comment type="cofactor">
    <cofactor evidence="1">
        <name>Mg(2+)</name>
        <dbReference type="ChEBI" id="CHEBI:18420"/>
    </cofactor>
</comment>
<accession>A0A0P8I354</accession>
<dbReference type="PANTHER" id="PTHR45138">
    <property type="entry name" value="REGULATORY COMPONENTS OF SENSORY TRANSDUCTION SYSTEM"/>
    <property type="match status" value="1"/>
</dbReference>
<reference evidence="8" key="3">
    <citation type="journal article" date="2018" name="Genome Biol.">
        <title>SKESA: strategic k-mer extension for scrupulous assemblies.</title>
        <authorList>
            <person name="Souvorov A."/>
            <person name="Agarwala R."/>
            <person name="Lipman D.J."/>
        </authorList>
    </citation>
    <scope>NUCLEOTIDE SEQUENCE</scope>
    <source>
        <strain evidence="8">O50</strain>
    </source>
</reference>
<dbReference type="EMBL" id="DACSXJ010000011">
    <property type="protein sequence ID" value="HAT3897794.1"/>
    <property type="molecule type" value="Genomic_DNA"/>
</dbReference>
<dbReference type="Pfam" id="PF00990">
    <property type="entry name" value="GGDEF"/>
    <property type="match status" value="1"/>
</dbReference>
<evidence type="ECO:0000313" key="9">
    <source>
        <dbReference type="EMBL" id="HAT3901268.1"/>
    </source>
</evidence>
<organism evidence="8">
    <name type="scientific">Citrobacter freundii</name>
    <dbReference type="NCBI Taxonomy" id="546"/>
    <lineage>
        <taxon>Bacteria</taxon>
        <taxon>Pseudomonadati</taxon>
        <taxon>Pseudomonadota</taxon>
        <taxon>Gammaproteobacteria</taxon>
        <taxon>Enterobacterales</taxon>
        <taxon>Enterobacteriaceae</taxon>
        <taxon>Citrobacter</taxon>
        <taxon>Citrobacter freundii complex</taxon>
    </lineage>
</organism>
<dbReference type="RefSeq" id="WP_003020649.1">
    <property type="nucleotide sequence ID" value="NZ_AP026940.1"/>
</dbReference>
<dbReference type="InterPro" id="IPR000160">
    <property type="entry name" value="GGDEF_dom"/>
</dbReference>
<comment type="caution">
    <text evidence="8">The sequence shown here is derived from an EMBL/GenBank/DDBJ whole genome shotgun (WGS) entry which is preliminary data.</text>
</comment>
<sequence length="494" mass="55523">MKIVQDKLRNRQALLVSGLITLIFTSLFLFIIYEQRMAAASEGVSRLQAHMLDIFNDNELIADAIGERYYHIKTGEQCGVMAQFVPRNKDEWGINADPKRVHSATGTIIAQQPSHNALCMYTAAEFIRGMVNELNPGSFDAHRYIIASNSDYFYWFMASDSRNFSFSDSEMAMDITHFFYPPTDFYTRLLQKNVKNKALSSTNFYTDKITGEKAYSVVSYIYDLSGKEISDQIVAYLVYDHSKPELQEALAEAFDNQILPGLNVELVNLTNKESLCLSGKCAGQSSYLVRNFSEKYALHYSLSLGRFMARDTHAGIVILLAPFFFIIISFSLKSWLNESDLKVYIDTLTGCFNRRILDIIKRRDLSHCSVVLLDCNKFKAVNDTWGHAAGDRALQIIANRMLSNTRTSHDIVIRTGGDEFMILLFRSQATDAIAIAQRISGQVTSHVFVVDGHTVPLSVSWGIAEVNGELDVAIQNADSAMYRMKLKPPDVSGG</sequence>
<dbReference type="EC" id="2.7.7.65" evidence="3"/>
<dbReference type="EMBL" id="DACSXJ010000163">
    <property type="protein sequence ID" value="HAT3901268.1"/>
    <property type="molecule type" value="Genomic_DNA"/>
</dbReference>
<dbReference type="NCBIfam" id="TIGR00254">
    <property type="entry name" value="GGDEF"/>
    <property type="match status" value="1"/>
</dbReference>
<dbReference type="GO" id="GO:0052621">
    <property type="term" value="F:diguanylate cyclase activity"/>
    <property type="evidence" value="ECO:0007669"/>
    <property type="project" value="UniProtKB-EC"/>
</dbReference>
<evidence type="ECO:0000256" key="6">
    <source>
        <dbReference type="SAM" id="Phobius"/>
    </source>
</evidence>
<keyword evidence="6" id="KW-1133">Transmembrane helix</keyword>
<evidence type="ECO:0000256" key="4">
    <source>
        <dbReference type="ARBA" id="ARBA00023134"/>
    </source>
</evidence>
<dbReference type="PANTHER" id="PTHR45138:SF9">
    <property type="entry name" value="DIGUANYLATE CYCLASE DGCM-RELATED"/>
    <property type="match status" value="1"/>
</dbReference>
<dbReference type="InterPro" id="IPR043128">
    <property type="entry name" value="Rev_trsase/Diguanyl_cyclase"/>
</dbReference>